<feature type="transmembrane region" description="Helical" evidence="1">
    <location>
        <begin position="583"/>
        <end position="605"/>
    </location>
</feature>
<keyword evidence="3" id="KW-1185">Reference proteome</keyword>
<feature type="transmembrane region" description="Helical" evidence="1">
    <location>
        <begin position="399"/>
        <end position="422"/>
    </location>
</feature>
<feature type="transmembrane region" description="Helical" evidence="1">
    <location>
        <begin position="338"/>
        <end position="357"/>
    </location>
</feature>
<reference evidence="2 3" key="1">
    <citation type="journal article" date="2023" name="Commun. Biol.">
        <title>Genome analysis of Parmales, the sister group of diatoms, reveals the evolutionary specialization of diatoms from phago-mixotrophs to photoautotrophs.</title>
        <authorList>
            <person name="Ban H."/>
            <person name="Sato S."/>
            <person name="Yoshikawa S."/>
            <person name="Yamada K."/>
            <person name="Nakamura Y."/>
            <person name="Ichinomiya M."/>
            <person name="Sato N."/>
            <person name="Blanc-Mathieu R."/>
            <person name="Endo H."/>
            <person name="Kuwata A."/>
            <person name="Ogata H."/>
        </authorList>
    </citation>
    <scope>NUCLEOTIDE SEQUENCE [LARGE SCALE GENOMIC DNA]</scope>
</reference>
<protein>
    <submittedName>
        <fullName evidence="2">Uncharacterized protein</fullName>
    </submittedName>
</protein>
<feature type="transmembrane region" description="Helical" evidence="1">
    <location>
        <begin position="308"/>
        <end position="326"/>
    </location>
</feature>
<keyword evidence="1" id="KW-0472">Membrane</keyword>
<feature type="transmembrane region" description="Helical" evidence="1">
    <location>
        <begin position="177"/>
        <end position="196"/>
    </location>
</feature>
<evidence type="ECO:0000313" key="3">
    <source>
        <dbReference type="Proteomes" id="UP001165060"/>
    </source>
</evidence>
<dbReference type="EMBL" id="BRYB01000839">
    <property type="protein sequence ID" value="GMI38702.1"/>
    <property type="molecule type" value="Genomic_DNA"/>
</dbReference>
<evidence type="ECO:0000313" key="2">
    <source>
        <dbReference type="EMBL" id="GMI38702.1"/>
    </source>
</evidence>
<keyword evidence="1" id="KW-0812">Transmembrane</keyword>
<gene>
    <name evidence="2" type="ORF">TeGR_g534</name>
</gene>
<proteinExistence type="predicted"/>
<name>A0ABQ6N283_9STRA</name>
<feature type="transmembrane region" description="Helical" evidence="1">
    <location>
        <begin position="104"/>
        <end position="124"/>
    </location>
</feature>
<organism evidence="2 3">
    <name type="scientific">Tetraparma gracilis</name>
    <dbReference type="NCBI Taxonomy" id="2962635"/>
    <lineage>
        <taxon>Eukaryota</taxon>
        <taxon>Sar</taxon>
        <taxon>Stramenopiles</taxon>
        <taxon>Ochrophyta</taxon>
        <taxon>Bolidophyceae</taxon>
        <taxon>Parmales</taxon>
        <taxon>Triparmaceae</taxon>
        <taxon>Tetraparma</taxon>
    </lineage>
</organism>
<accession>A0ABQ6N283</accession>
<sequence length="644" mass="71516">MALSDWLAVEEIGAILVLFVLMKVNNVDAYNFPHLLLNNLVMLFPTKDSVEALNGPKQHKRSKTSSSRKYVTIADRINALRFEQERVYQGMCIDFAGFPMFNQMWIFFIGALLGFAAIEGFRLFTFMWGMRAGEADWETASKWTTFAEFEKGTGACGLEGQLDTHQELARMRSLPDFFSFVMFIALYTSILSPHLYMYSKASARFAGVVFAGFFFWFMNTPALERLLGLPLSAFCEDAAARIALYARLFTADVPEFMLDGTMVEVVKLALTFQLFFIVTGFTHSLGQVAKITGFMMKKEGKKFRPLKAILYVTMFLPVLGLASYSLGPNWHFEIKGRVLTGAGIRVLCAVAFGFNYLSIVRSQLQTFLEQAIQESAKDMKQYKVYSAKIRSHFQNRLSLLVYSASQISCFGIFVLLSLAIGLHKGGCGGLGPAPGLDLAAGADAPLSVARSVLYDNAQAVMSEAGHFCPPLPWGAFEGERKGGARGEGEEGVAAARAVDFSEHAGKVQLTLWDLCEDKNHLQARIEAGGGFARAIFYHGEDVDGGRLATWGAKEEARKLTEEVAKVRELVKALSYHTFVSPQWWPVLADALGGVVACVWVVVYMFGVLREYARPNPLEFPFDVQEKEEQGSVVERAPVMKEKDQ</sequence>
<dbReference type="Proteomes" id="UP001165060">
    <property type="component" value="Unassembled WGS sequence"/>
</dbReference>
<feature type="transmembrane region" description="Helical" evidence="1">
    <location>
        <begin position="202"/>
        <end position="219"/>
    </location>
</feature>
<evidence type="ECO:0000256" key="1">
    <source>
        <dbReference type="SAM" id="Phobius"/>
    </source>
</evidence>
<feature type="transmembrane region" description="Helical" evidence="1">
    <location>
        <begin position="268"/>
        <end position="288"/>
    </location>
</feature>
<comment type="caution">
    <text evidence="2">The sequence shown here is derived from an EMBL/GenBank/DDBJ whole genome shotgun (WGS) entry which is preliminary data.</text>
</comment>
<keyword evidence="1" id="KW-1133">Transmembrane helix</keyword>